<dbReference type="Pfam" id="PF08327">
    <property type="entry name" value="AHSA1"/>
    <property type="match status" value="1"/>
</dbReference>
<sequence>MIADKRWTQFKITADLNIPVRAAYEAWTTSGGLESWFLREADFFTSAGRKRAPGEFVAKTDRYEWRWHGWPDDVKEHGQILEANGKDFIKFSFSGGSVVSVYINKRNDLTMIDLVQESIPFEKDPSKSLFVGCQNAWVFYLANLKSIYQGGIDLRNKEVDVMSSFK</sequence>
<proteinExistence type="inferred from homology"/>
<accession>A0A2T5J9Y6</accession>
<evidence type="ECO:0000313" key="3">
    <source>
        <dbReference type="EMBL" id="PTQ96875.1"/>
    </source>
</evidence>
<dbReference type="Gene3D" id="3.30.530.20">
    <property type="match status" value="1"/>
</dbReference>
<evidence type="ECO:0000259" key="2">
    <source>
        <dbReference type="Pfam" id="PF08327"/>
    </source>
</evidence>
<dbReference type="InterPro" id="IPR013538">
    <property type="entry name" value="ASHA1/2-like_C"/>
</dbReference>
<evidence type="ECO:0000256" key="1">
    <source>
        <dbReference type="ARBA" id="ARBA00006817"/>
    </source>
</evidence>
<protein>
    <recommendedName>
        <fullName evidence="2">Activator of Hsp90 ATPase homologue 1/2-like C-terminal domain-containing protein</fullName>
    </recommendedName>
</protein>
<keyword evidence="4" id="KW-1185">Reference proteome</keyword>
<organism evidence="3 4">
    <name type="scientific">Mucilaginibacter yixingensis</name>
    <dbReference type="NCBI Taxonomy" id="1295612"/>
    <lineage>
        <taxon>Bacteria</taxon>
        <taxon>Pseudomonadati</taxon>
        <taxon>Bacteroidota</taxon>
        <taxon>Sphingobacteriia</taxon>
        <taxon>Sphingobacteriales</taxon>
        <taxon>Sphingobacteriaceae</taxon>
        <taxon>Mucilaginibacter</taxon>
    </lineage>
</organism>
<reference evidence="3 4" key="1">
    <citation type="submission" date="2018-04" db="EMBL/GenBank/DDBJ databases">
        <title>Genomic Encyclopedia of Archaeal and Bacterial Type Strains, Phase II (KMG-II): from individual species to whole genera.</title>
        <authorList>
            <person name="Goeker M."/>
        </authorList>
    </citation>
    <scope>NUCLEOTIDE SEQUENCE [LARGE SCALE GENOMIC DNA]</scope>
    <source>
        <strain evidence="3 4">DSM 26809</strain>
    </source>
</reference>
<dbReference type="OrthoDB" id="9800631at2"/>
<evidence type="ECO:0000313" key="4">
    <source>
        <dbReference type="Proteomes" id="UP000244168"/>
    </source>
</evidence>
<name>A0A2T5J9Y6_9SPHI</name>
<dbReference type="EMBL" id="QAOQ01000004">
    <property type="protein sequence ID" value="PTQ96875.1"/>
    <property type="molecule type" value="Genomic_DNA"/>
</dbReference>
<comment type="similarity">
    <text evidence="1">Belongs to the AHA1 family.</text>
</comment>
<dbReference type="InterPro" id="IPR023393">
    <property type="entry name" value="START-like_dom_sf"/>
</dbReference>
<dbReference type="AlphaFoldDB" id="A0A2T5J9Y6"/>
<dbReference type="SUPFAM" id="SSF55961">
    <property type="entry name" value="Bet v1-like"/>
    <property type="match status" value="1"/>
</dbReference>
<comment type="caution">
    <text evidence="3">The sequence shown here is derived from an EMBL/GenBank/DDBJ whole genome shotgun (WGS) entry which is preliminary data.</text>
</comment>
<dbReference type="RefSeq" id="WP_107828816.1">
    <property type="nucleotide sequence ID" value="NZ_CP160205.1"/>
</dbReference>
<gene>
    <name evidence="3" type="ORF">C8P68_104368</name>
</gene>
<feature type="domain" description="Activator of Hsp90 ATPase homologue 1/2-like C-terminal" evidence="2">
    <location>
        <begin position="18"/>
        <end position="147"/>
    </location>
</feature>
<dbReference type="Proteomes" id="UP000244168">
    <property type="component" value="Unassembled WGS sequence"/>
</dbReference>